<name>A0A1R1C772_PAEAM</name>
<evidence type="ECO:0000313" key="1">
    <source>
        <dbReference type="EMBL" id="OMF17899.1"/>
    </source>
</evidence>
<dbReference type="RefSeq" id="WP_139331852.1">
    <property type="nucleotide sequence ID" value="NZ_MRTJ01000001.1"/>
</dbReference>
<proteinExistence type="predicted"/>
<accession>A0A1R1C772</accession>
<dbReference type="OrthoDB" id="2633580at2"/>
<dbReference type="AlphaFoldDB" id="A0A1R1C772"/>
<organism evidence="1 2">
    <name type="scientific">Paenibacillus amylolyticus</name>
    <dbReference type="NCBI Taxonomy" id="1451"/>
    <lineage>
        <taxon>Bacteria</taxon>
        <taxon>Bacillati</taxon>
        <taxon>Bacillota</taxon>
        <taxon>Bacilli</taxon>
        <taxon>Bacillales</taxon>
        <taxon>Paenibacillaceae</taxon>
        <taxon>Paenibacillus</taxon>
    </lineage>
</organism>
<reference evidence="1 2" key="1">
    <citation type="submission" date="2016-11" db="EMBL/GenBank/DDBJ databases">
        <title>Paenibacillus species isolates.</title>
        <authorList>
            <person name="Beno S.M."/>
        </authorList>
    </citation>
    <scope>NUCLEOTIDE SEQUENCE [LARGE SCALE GENOMIC DNA]</scope>
    <source>
        <strain evidence="1 2">FSL H8-0246</strain>
    </source>
</reference>
<sequence>MPVLKGKISNRFLAIFVVLTLYLGSTNQMYAEFTELSLEEHGGLQQEWVHTLPKEFNYLNFELGYNPQDSINHAAQLVMLNPGTLSGNNFGLYTINNKTGKIAWAYDIKNKVKNFYPLNHAWFYNESGSIFYQYSTNHGKTFNILSLDSKGKRLFEKKDLSFSNIYPYKSEIVLQQTDYLKNQSRFITLNSKGITTSETVLGYKTEVLTSGYVLHFVGENKIEVFKDVTSLKKPLFTFNSKKFGGFYVAGYHQLSGGTLIVEYARSNSYGGQKLMAYGVNGKLKWETVLDRNMNISMHSTGSKLLIDNKSEHSITLYDHNFKKLFSRAYEGELNFNGFMSSYRNDSYIEYTSFGTIDDKWGERYTLMKDNGDIILSKYFVLDDVHKSNFAYDSSENVVYRTMVSDYRYNLIKYKVTK</sequence>
<dbReference type="Proteomes" id="UP000187134">
    <property type="component" value="Unassembled WGS sequence"/>
</dbReference>
<dbReference type="EMBL" id="MRTJ01000001">
    <property type="protein sequence ID" value="OMF17899.1"/>
    <property type="molecule type" value="Genomic_DNA"/>
</dbReference>
<gene>
    <name evidence="1" type="ORF">BK131_08130</name>
</gene>
<comment type="caution">
    <text evidence="1">The sequence shown here is derived from an EMBL/GenBank/DDBJ whole genome shotgun (WGS) entry which is preliminary data.</text>
</comment>
<protein>
    <submittedName>
        <fullName evidence="1">Uncharacterized protein</fullName>
    </submittedName>
</protein>
<evidence type="ECO:0000313" key="2">
    <source>
        <dbReference type="Proteomes" id="UP000187134"/>
    </source>
</evidence>